<feature type="compositionally biased region" description="Basic residues" evidence="1">
    <location>
        <begin position="72"/>
        <end position="81"/>
    </location>
</feature>
<organism evidence="2 3">
    <name type="scientific">Cordylochernes scorpioides</name>
    <dbReference type="NCBI Taxonomy" id="51811"/>
    <lineage>
        <taxon>Eukaryota</taxon>
        <taxon>Metazoa</taxon>
        <taxon>Ecdysozoa</taxon>
        <taxon>Arthropoda</taxon>
        <taxon>Chelicerata</taxon>
        <taxon>Arachnida</taxon>
        <taxon>Pseudoscorpiones</taxon>
        <taxon>Cheliferoidea</taxon>
        <taxon>Chernetidae</taxon>
        <taxon>Cordylochernes</taxon>
    </lineage>
</organism>
<dbReference type="Proteomes" id="UP001235939">
    <property type="component" value="Chromosome 04"/>
</dbReference>
<protein>
    <submittedName>
        <fullName evidence="2">Uncharacterized protein</fullName>
    </submittedName>
</protein>
<sequence length="150" mass="16950">MEKRYQEHQHSPHVHDCQLIHTSAFATILQKVDRVTEDNGMQRMTEASVVNGAFVGPSQRRHARPSSTSHRGGNHRPHRQLLRHEHLAPSARTGRQDSLRKPGIAPPTNIDDVPRQPPQKRSPSLIAAHSTRPIQDIHLVGEISLQNYLM</sequence>
<proteinExistence type="predicted"/>
<name>A0ABY6KG67_9ARAC</name>
<evidence type="ECO:0000313" key="3">
    <source>
        <dbReference type="Proteomes" id="UP001235939"/>
    </source>
</evidence>
<gene>
    <name evidence="2" type="ORF">LAZ67_4002835</name>
</gene>
<reference evidence="2 3" key="1">
    <citation type="submission" date="2022-01" db="EMBL/GenBank/DDBJ databases">
        <title>A chromosomal length assembly of Cordylochernes scorpioides.</title>
        <authorList>
            <person name="Zeh D."/>
            <person name="Zeh J."/>
        </authorList>
    </citation>
    <scope>NUCLEOTIDE SEQUENCE [LARGE SCALE GENOMIC DNA]</scope>
    <source>
        <strain evidence="2">IN4F17</strain>
        <tissue evidence="2">Whole Body</tissue>
    </source>
</reference>
<evidence type="ECO:0000256" key="1">
    <source>
        <dbReference type="SAM" id="MobiDB-lite"/>
    </source>
</evidence>
<feature type="region of interest" description="Disordered" evidence="1">
    <location>
        <begin position="50"/>
        <end position="129"/>
    </location>
</feature>
<accession>A0ABY6KG67</accession>
<evidence type="ECO:0000313" key="2">
    <source>
        <dbReference type="EMBL" id="UYV66778.1"/>
    </source>
</evidence>
<dbReference type="EMBL" id="CP092866">
    <property type="protein sequence ID" value="UYV66778.1"/>
    <property type="molecule type" value="Genomic_DNA"/>
</dbReference>
<keyword evidence="3" id="KW-1185">Reference proteome</keyword>